<dbReference type="AlphaFoldDB" id="A0AAV0UJL3"/>
<proteinExistence type="predicted"/>
<dbReference type="Proteomes" id="UP001162029">
    <property type="component" value="Unassembled WGS sequence"/>
</dbReference>
<protein>
    <submittedName>
        <fullName evidence="2">Uncharacterized protein</fullName>
    </submittedName>
</protein>
<gene>
    <name evidence="2" type="ORF">PDE001_LOCUS6082</name>
</gene>
<evidence type="ECO:0000256" key="1">
    <source>
        <dbReference type="SAM" id="Phobius"/>
    </source>
</evidence>
<keyword evidence="3" id="KW-1185">Reference proteome</keyword>
<keyword evidence="1" id="KW-0472">Membrane</keyword>
<accession>A0AAV0UJL3</accession>
<keyword evidence="1" id="KW-0812">Transmembrane</keyword>
<feature type="transmembrane region" description="Helical" evidence="1">
    <location>
        <begin position="18"/>
        <end position="37"/>
    </location>
</feature>
<name>A0AAV0UJL3_9STRA</name>
<sequence>MAEDITPRLSRCLWKHRAAIVAFTLCSMAGFVLLAVSELPWNVKRPMHVVDVDNRLIPIKDVEDLLPNTNASSLVRTKDLVEVKEFELKTHPSLIKDGEDLVVSWERNYATTLTNYDFVTLSCGPTTGEGDYLYKKEGTRVRPLGQIFVALHDALQLHGNLLQLREYIGRI</sequence>
<keyword evidence="1" id="KW-1133">Transmembrane helix</keyword>
<dbReference type="EMBL" id="CANTFM010001142">
    <property type="protein sequence ID" value="CAI5735664.1"/>
    <property type="molecule type" value="Genomic_DNA"/>
</dbReference>
<evidence type="ECO:0000313" key="2">
    <source>
        <dbReference type="EMBL" id="CAI5735664.1"/>
    </source>
</evidence>
<organism evidence="2 3">
    <name type="scientific">Peronospora destructor</name>
    <dbReference type="NCBI Taxonomy" id="86335"/>
    <lineage>
        <taxon>Eukaryota</taxon>
        <taxon>Sar</taxon>
        <taxon>Stramenopiles</taxon>
        <taxon>Oomycota</taxon>
        <taxon>Peronosporomycetes</taxon>
        <taxon>Peronosporales</taxon>
        <taxon>Peronosporaceae</taxon>
        <taxon>Peronospora</taxon>
    </lineage>
</organism>
<reference evidence="2" key="1">
    <citation type="submission" date="2022-12" db="EMBL/GenBank/DDBJ databases">
        <authorList>
            <person name="Webb A."/>
        </authorList>
    </citation>
    <scope>NUCLEOTIDE SEQUENCE</scope>
    <source>
        <strain evidence="2">Pd1</strain>
    </source>
</reference>
<comment type="caution">
    <text evidence="2">The sequence shown here is derived from an EMBL/GenBank/DDBJ whole genome shotgun (WGS) entry which is preliminary data.</text>
</comment>
<evidence type="ECO:0000313" key="3">
    <source>
        <dbReference type="Proteomes" id="UP001162029"/>
    </source>
</evidence>